<proteinExistence type="predicted"/>
<evidence type="ECO:0000256" key="2">
    <source>
        <dbReference type="ARBA" id="ARBA00022603"/>
    </source>
</evidence>
<keyword evidence="4" id="KW-0949">S-adenosyl-L-methionine</keyword>
<evidence type="ECO:0000259" key="7">
    <source>
        <dbReference type="PROSITE" id="PS51562"/>
    </source>
</evidence>
<dbReference type="EMBL" id="MN740043">
    <property type="protein sequence ID" value="QHT85638.1"/>
    <property type="molecule type" value="Genomic_DNA"/>
</dbReference>
<dbReference type="EC" id="2.1.1.56" evidence="1"/>
<dbReference type="Pfam" id="PF01331">
    <property type="entry name" value="mRNA_cap_enzyme"/>
    <property type="match status" value="1"/>
</dbReference>
<evidence type="ECO:0000313" key="8">
    <source>
        <dbReference type="EMBL" id="QHT85638.1"/>
    </source>
</evidence>
<feature type="compositionally biased region" description="Basic and acidic residues" evidence="6">
    <location>
        <begin position="1"/>
        <end position="26"/>
    </location>
</feature>
<dbReference type="GO" id="GO:0003723">
    <property type="term" value="F:RNA binding"/>
    <property type="evidence" value="ECO:0007669"/>
    <property type="project" value="UniProtKB-KW"/>
</dbReference>
<dbReference type="PROSITE" id="PS51562">
    <property type="entry name" value="RNA_CAP0_MT"/>
    <property type="match status" value="1"/>
</dbReference>
<dbReference type="PANTHER" id="PTHR12189">
    <property type="entry name" value="MRNA GUANINE-7- METHYLTRANSFERASE"/>
    <property type="match status" value="1"/>
</dbReference>
<keyword evidence="3" id="KW-0808">Transferase</keyword>
<dbReference type="InterPro" id="IPR004971">
    <property type="entry name" value="mRNA_G-N7_MeTrfase_dom"/>
</dbReference>
<dbReference type="Gene3D" id="3.30.470.30">
    <property type="entry name" value="DNA ligase/mRNA capping enzyme"/>
    <property type="match status" value="1"/>
</dbReference>
<evidence type="ECO:0000256" key="1">
    <source>
        <dbReference type="ARBA" id="ARBA00011926"/>
    </source>
</evidence>
<feature type="compositionally biased region" description="Basic and acidic residues" evidence="6">
    <location>
        <begin position="1241"/>
        <end position="1261"/>
    </location>
</feature>
<keyword evidence="2" id="KW-0489">Methyltransferase</keyword>
<dbReference type="InterPro" id="IPR012340">
    <property type="entry name" value="NA-bd_OB-fold"/>
</dbReference>
<dbReference type="InterPro" id="IPR039753">
    <property type="entry name" value="RG7MT1"/>
</dbReference>
<evidence type="ECO:0000256" key="6">
    <source>
        <dbReference type="SAM" id="MobiDB-lite"/>
    </source>
</evidence>
<dbReference type="PANTHER" id="PTHR12189:SF2">
    <property type="entry name" value="MRNA CAP GUANINE-N7 METHYLTRANSFERASE"/>
    <property type="match status" value="1"/>
</dbReference>
<evidence type="ECO:0000256" key="4">
    <source>
        <dbReference type="ARBA" id="ARBA00022691"/>
    </source>
</evidence>
<dbReference type="GO" id="GO:0005524">
    <property type="term" value="F:ATP binding"/>
    <property type="evidence" value="ECO:0007669"/>
    <property type="project" value="InterPro"/>
</dbReference>
<dbReference type="GO" id="GO:0004484">
    <property type="term" value="F:mRNA guanylyltransferase activity"/>
    <property type="evidence" value="ECO:0007669"/>
    <property type="project" value="InterPro"/>
</dbReference>
<dbReference type="SUPFAM" id="SSF56091">
    <property type="entry name" value="DNA ligase/mRNA capping enzyme, catalytic domain"/>
    <property type="match status" value="1"/>
</dbReference>
<evidence type="ECO:0000256" key="3">
    <source>
        <dbReference type="ARBA" id="ARBA00022679"/>
    </source>
</evidence>
<sequence length="1277" mass="148346">MSEKREPLKEEPERKKKEDEEYEQQRQKTKNIMKTSKEELEKRLKQYLDSVPSVKQQNKSKEFEIRFGKYSQNGKNISKIDYDNVIKQIMAAGFVSTNQDGIQILRIYSEYQDPKTGQTKMSNIRAEIVGTDLISEYCSTNSIDKLQKMPSTHANKLKFTQKTSTLDKEGKYQRPIDFPDMGFRVDFKYEEDFGINSRISQNIIRNWANNKKKFRFINRVQFKHPEYPILVDISIVKSSMQIRGKVDYPTYTIQESHLFENPETYEVELEIDNMRVGQGDYDNVMNNLRKVIRIIMSGIQGSSYPIPLSERDDVLQGYLSLIHGEEYKRKYVSSNDFVGPSSYTLQIDNIVDQKNSKLANIRKDYTVTDKADGDRKMLYVNDKGLIYLIDTNMNVQFTGSKTEHKLCLNSLLDGEHIKYNKFGEFINLYKSFDIYFINSKSFMENPFFPRPADIDKPEETTESEKKEPLPRFKFLEDFIKVLKPISTIKEAREIWKEQTTKKGEKFWFERISGKIQKEKPLDVLKKNAGCNIRVECKEFLSDISIFDSCSTIMSKIKDNVYEYNTDGLIFTPAYSPVGSIAARIPGLLHKYTWDESFKWKPAEFNTIDFLVEVYKENGKDKIKHIFQEGTNVGDKQTIIEYKTLILRCGVDTKKHMFENAFNDIIHERIPSPGDIDNESTYEARPFEPTDPYDPFACICNIIVKNSGDDERNWVMTTENDEYFEENTIVEFRYEKDAEPGWNWRPIRVRHDKTQKLLQGQKEYGNAYHVANSNWYSIHHPVTKEMITSGQNLPEIESNNEDIYYMGALEDSRTSAMRNFHNLYVKKKLILGVANPENTLIDYAVGKGGDLAKWRQGRLSMVLGIDLSRDNISGATDNACVRYLKDCQKYENVPYCLFLRGDSSQNIRELEAFPGDKTSKERMIASAIFGKGPKDSTLLGKGIYNRYGIGEQGFNISSCQFALHYFFENPNKLHGFIRNVAECTRVQGYFITTGYDGEKVFKLLRKKKEDEGVAFFTQDRYGKKKMICEIIKKYSQEGFYEDETSIGYRIHVYQETIQKTSIEYLVSFKYFVRIMENYGFELVKDEEAMQMGLPHASGLFEELFTSMKTEIDKDAKRQFDYKKALNMSDVEKEISFLNRYCVFRKVASVSKETMDKFAKQASAMYANESDNEVNPELEAIVDKVLNEKSASTGNVKKLKVRIILKSVSNKSNRPTESVGIVEENDDLFDLKSVEREPDEMESEAREPQESQEKEVKPELEENPKQIVVIGKKRFIPKK</sequence>
<dbReference type="Gene3D" id="3.40.50.150">
    <property type="entry name" value="Vaccinia Virus protein VP39"/>
    <property type="match status" value="1"/>
</dbReference>
<evidence type="ECO:0000256" key="5">
    <source>
        <dbReference type="ARBA" id="ARBA00022884"/>
    </source>
</evidence>
<dbReference type="Pfam" id="PF03291">
    <property type="entry name" value="mRNA_G-N7_MeTrfase"/>
    <property type="match status" value="1"/>
</dbReference>
<organism evidence="8">
    <name type="scientific">viral metagenome</name>
    <dbReference type="NCBI Taxonomy" id="1070528"/>
    <lineage>
        <taxon>unclassified sequences</taxon>
        <taxon>metagenomes</taxon>
        <taxon>organismal metagenomes</taxon>
    </lineage>
</organism>
<name>A0A6C0HXY3_9ZZZZ</name>
<dbReference type="InterPro" id="IPR001339">
    <property type="entry name" value="mRNA_cap_enzyme_adenylation"/>
</dbReference>
<dbReference type="GO" id="GO:0005634">
    <property type="term" value="C:nucleus"/>
    <property type="evidence" value="ECO:0007669"/>
    <property type="project" value="TreeGrafter"/>
</dbReference>
<feature type="region of interest" description="Disordered" evidence="6">
    <location>
        <begin position="1"/>
        <end position="36"/>
    </location>
</feature>
<dbReference type="SUPFAM" id="SSF53335">
    <property type="entry name" value="S-adenosyl-L-methionine-dependent methyltransferases"/>
    <property type="match status" value="1"/>
</dbReference>
<dbReference type="InterPro" id="IPR029063">
    <property type="entry name" value="SAM-dependent_MTases_sf"/>
</dbReference>
<dbReference type="Gene3D" id="2.40.50.140">
    <property type="entry name" value="Nucleic acid-binding proteins"/>
    <property type="match status" value="1"/>
</dbReference>
<keyword evidence="5" id="KW-0694">RNA-binding</keyword>
<protein>
    <recommendedName>
        <fullName evidence="1">mRNA (guanine-N(7))-methyltransferase</fullName>
        <ecNumber evidence="1">2.1.1.56</ecNumber>
    </recommendedName>
</protein>
<feature type="region of interest" description="Disordered" evidence="6">
    <location>
        <begin position="1227"/>
        <end position="1261"/>
    </location>
</feature>
<feature type="domain" description="MRNA cap 0 methyltransferase" evidence="7">
    <location>
        <begin position="811"/>
        <end position="1145"/>
    </location>
</feature>
<reference evidence="8" key="1">
    <citation type="journal article" date="2020" name="Nature">
        <title>Giant virus diversity and host interactions through global metagenomics.</title>
        <authorList>
            <person name="Schulz F."/>
            <person name="Roux S."/>
            <person name="Paez-Espino D."/>
            <person name="Jungbluth S."/>
            <person name="Walsh D.A."/>
            <person name="Denef V.J."/>
            <person name="McMahon K.D."/>
            <person name="Konstantinidis K.T."/>
            <person name="Eloe-Fadrosh E.A."/>
            <person name="Kyrpides N.C."/>
            <person name="Woyke T."/>
        </authorList>
    </citation>
    <scope>NUCLEOTIDE SEQUENCE</scope>
    <source>
        <strain evidence="8">GVMAG-M-3300023184-182</strain>
    </source>
</reference>
<accession>A0A6C0HXY3</accession>
<dbReference type="AlphaFoldDB" id="A0A6C0HXY3"/>
<dbReference type="GO" id="GO:0004482">
    <property type="term" value="F:mRNA 5'-cap (guanine-N7-)-methyltransferase activity"/>
    <property type="evidence" value="ECO:0007669"/>
    <property type="project" value="UniProtKB-EC"/>
</dbReference>